<dbReference type="EMBL" id="CP002198">
    <property type="protein sequence ID" value="ADN12170.1"/>
    <property type="molecule type" value="Genomic_DNA"/>
</dbReference>
<dbReference type="SUPFAM" id="SSF55811">
    <property type="entry name" value="Nudix"/>
    <property type="match status" value="1"/>
</dbReference>
<dbReference type="OrthoDB" id="9806150at2"/>
<dbReference type="CDD" id="cd03424">
    <property type="entry name" value="NUDIX_ADPRase_Nudt5_UGPPase_Nudt14"/>
    <property type="match status" value="1"/>
</dbReference>
<dbReference type="InterPro" id="IPR000086">
    <property type="entry name" value="NUDIX_hydrolase_dom"/>
</dbReference>
<dbReference type="GO" id="GO:0019693">
    <property type="term" value="P:ribose phosphate metabolic process"/>
    <property type="evidence" value="ECO:0007669"/>
    <property type="project" value="TreeGrafter"/>
</dbReference>
<keyword evidence="5" id="KW-1185">Reference proteome</keyword>
<accession>E0UIH6</accession>
<gene>
    <name evidence="4" type="ordered locus">Cyan7822_0119</name>
</gene>
<evidence type="ECO:0000256" key="2">
    <source>
        <dbReference type="ARBA" id="ARBA00022801"/>
    </source>
</evidence>
<dbReference type="GO" id="GO:0005829">
    <property type="term" value="C:cytosol"/>
    <property type="evidence" value="ECO:0007669"/>
    <property type="project" value="TreeGrafter"/>
</dbReference>
<evidence type="ECO:0000256" key="1">
    <source>
        <dbReference type="ARBA" id="ARBA00001946"/>
    </source>
</evidence>
<dbReference type="GO" id="GO:0016787">
    <property type="term" value="F:hydrolase activity"/>
    <property type="evidence" value="ECO:0007669"/>
    <property type="project" value="UniProtKB-KW"/>
</dbReference>
<evidence type="ECO:0000313" key="4">
    <source>
        <dbReference type="EMBL" id="ADN12170.1"/>
    </source>
</evidence>
<reference evidence="5" key="1">
    <citation type="journal article" date="2011" name="MBio">
        <title>Novel metabolic attributes of the genus Cyanothece, comprising a group of unicellular nitrogen-fixing Cyanobacteria.</title>
        <authorList>
            <person name="Bandyopadhyay A."/>
            <person name="Elvitigala T."/>
            <person name="Welsh E."/>
            <person name="Stockel J."/>
            <person name="Liberton M."/>
            <person name="Min H."/>
            <person name="Sherman L.A."/>
            <person name="Pakrasi H.B."/>
        </authorList>
    </citation>
    <scope>NUCLEOTIDE SEQUENCE [LARGE SCALE GENOMIC DNA]</scope>
    <source>
        <strain evidence="5">PCC 7822</strain>
    </source>
</reference>
<protein>
    <submittedName>
        <fullName evidence="4">NUDIX hydrolase</fullName>
    </submittedName>
</protein>
<dbReference type="STRING" id="497965.Cyan7822_0119"/>
<dbReference type="AlphaFoldDB" id="E0UIH6"/>
<sequence>MSRIKKWKLINSQLVLNNQWCQVKQDTVQLPNGQIVDDYFVNLRPEIALVFPLTPDNQIVFVRQYRHGVQEILLELPAGSFNAQQEDSLMAARRELEEETGYVSEQFIQLATLYDNPVKDNNKIHLYLALNASPLGKQHLDLTEDIELVLVPMTRVKYMIQCGEICVCGSVAAIYLALDFLKS</sequence>
<dbReference type="Gene3D" id="3.90.79.10">
    <property type="entry name" value="Nucleoside Triphosphate Pyrophosphohydrolase"/>
    <property type="match status" value="1"/>
</dbReference>
<dbReference type="HOGENOM" id="CLU_062658_8_0_3"/>
<dbReference type="RefSeq" id="WP_013320280.1">
    <property type="nucleotide sequence ID" value="NC_014501.1"/>
</dbReference>
<dbReference type="KEGG" id="cyj:Cyan7822_0119"/>
<dbReference type="PANTHER" id="PTHR11839">
    <property type="entry name" value="UDP/ADP-SUGAR PYROPHOSPHATASE"/>
    <property type="match status" value="1"/>
</dbReference>
<dbReference type="GO" id="GO:0006753">
    <property type="term" value="P:nucleoside phosphate metabolic process"/>
    <property type="evidence" value="ECO:0007669"/>
    <property type="project" value="TreeGrafter"/>
</dbReference>
<organism evidence="4 5">
    <name type="scientific">Gloeothece verrucosa (strain PCC 7822)</name>
    <name type="common">Cyanothece sp. (strain PCC 7822)</name>
    <dbReference type="NCBI Taxonomy" id="497965"/>
    <lineage>
        <taxon>Bacteria</taxon>
        <taxon>Bacillati</taxon>
        <taxon>Cyanobacteriota</taxon>
        <taxon>Cyanophyceae</taxon>
        <taxon>Oscillatoriophycideae</taxon>
        <taxon>Chroococcales</taxon>
        <taxon>Aphanothecaceae</taxon>
        <taxon>Gloeothece</taxon>
        <taxon>Gloeothece verrucosa</taxon>
    </lineage>
</organism>
<comment type="cofactor">
    <cofactor evidence="1">
        <name>Mg(2+)</name>
        <dbReference type="ChEBI" id="CHEBI:18420"/>
    </cofactor>
</comment>
<evidence type="ECO:0000259" key="3">
    <source>
        <dbReference type="PROSITE" id="PS51462"/>
    </source>
</evidence>
<dbReference type="InterPro" id="IPR015797">
    <property type="entry name" value="NUDIX_hydrolase-like_dom_sf"/>
</dbReference>
<keyword evidence="2 4" id="KW-0378">Hydrolase</keyword>
<dbReference type="Pfam" id="PF00293">
    <property type="entry name" value="NUDIX"/>
    <property type="match status" value="1"/>
</dbReference>
<proteinExistence type="predicted"/>
<name>E0UIH6_GLOV7</name>
<feature type="domain" description="Nudix hydrolase" evidence="3">
    <location>
        <begin position="43"/>
        <end position="173"/>
    </location>
</feature>
<dbReference type="Proteomes" id="UP000008206">
    <property type="component" value="Chromosome"/>
</dbReference>
<dbReference type="PANTHER" id="PTHR11839:SF18">
    <property type="entry name" value="NUDIX HYDROLASE DOMAIN-CONTAINING PROTEIN"/>
    <property type="match status" value="1"/>
</dbReference>
<evidence type="ECO:0000313" key="5">
    <source>
        <dbReference type="Proteomes" id="UP000008206"/>
    </source>
</evidence>
<dbReference type="PROSITE" id="PS51462">
    <property type="entry name" value="NUDIX"/>
    <property type="match status" value="1"/>
</dbReference>
<dbReference type="eggNOG" id="COG0494">
    <property type="taxonomic scope" value="Bacteria"/>
</dbReference>